<dbReference type="RefSeq" id="WP_169587892.1">
    <property type="nucleotide sequence ID" value="NZ_VCQU01000004.1"/>
</dbReference>
<proteinExistence type="predicted"/>
<dbReference type="EMBL" id="VCQU01000004">
    <property type="protein sequence ID" value="NMN96233.1"/>
    <property type="molecule type" value="Genomic_DNA"/>
</dbReference>
<evidence type="ECO:0000313" key="2">
    <source>
        <dbReference type="EMBL" id="NMN96233.1"/>
    </source>
</evidence>
<accession>A0A848KBH9</accession>
<keyword evidence="1" id="KW-0812">Transmembrane</keyword>
<comment type="caution">
    <text evidence="2">The sequence shown here is derived from an EMBL/GenBank/DDBJ whole genome shotgun (WGS) entry which is preliminary data.</text>
</comment>
<feature type="transmembrane region" description="Helical" evidence="1">
    <location>
        <begin position="44"/>
        <end position="63"/>
    </location>
</feature>
<sequence>MLPTLNGRIQTRVLGLGIIGFFVALIITPVLPTGDLSLGQSYRVTMSVLLAVVLVGVLWELVYHGLQQFRWEKDWPTLFGLITMVNEGLVIWLLLRYTSIIVGEDLHPSLTAFLIQFIITWLAFWIIVNGPMRLVFHRWRFSGGRFM</sequence>
<reference evidence="2 3" key="2">
    <citation type="submission" date="2020-06" db="EMBL/GenBank/DDBJ databases">
        <title>Antribacter stalactiti gen. nov., sp. nov., a new member of the family Nacardiaceae isolated from a cave.</title>
        <authorList>
            <person name="Kim I.S."/>
        </authorList>
    </citation>
    <scope>NUCLEOTIDE SEQUENCE [LARGE SCALE GENOMIC DNA]</scope>
    <source>
        <strain evidence="2 3">YC2-7</strain>
    </source>
</reference>
<reference evidence="2 3" key="1">
    <citation type="submission" date="2019-05" db="EMBL/GenBank/DDBJ databases">
        <authorList>
            <person name="Lee S.D."/>
        </authorList>
    </citation>
    <scope>NUCLEOTIDE SEQUENCE [LARGE SCALE GENOMIC DNA]</scope>
    <source>
        <strain evidence="2 3">YC2-7</strain>
    </source>
</reference>
<feature type="transmembrane region" description="Helical" evidence="1">
    <location>
        <begin position="107"/>
        <end position="128"/>
    </location>
</feature>
<organism evidence="2 3">
    <name type="scientific">Antrihabitans stalactiti</name>
    <dbReference type="NCBI Taxonomy" id="2584121"/>
    <lineage>
        <taxon>Bacteria</taxon>
        <taxon>Bacillati</taxon>
        <taxon>Actinomycetota</taxon>
        <taxon>Actinomycetes</taxon>
        <taxon>Mycobacteriales</taxon>
        <taxon>Nocardiaceae</taxon>
        <taxon>Antrihabitans</taxon>
    </lineage>
</organism>
<gene>
    <name evidence="2" type="ORF">FGL95_14430</name>
</gene>
<feature type="transmembrane region" description="Helical" evidence="1">
    <location>
        <begin position="12"/>
        <end position="32"/>
    </location>
</feature>
<protein>
    <submittedName>
        <fullName evidence="2">Uncharacterized protein</fullName>
    </submittedName>
</protein>
<keyword evidence="1" id="KW-0472">Membrane</keyword>
<feature type="transmembrane region" description="Helical" evidence="1">
    <location>
        <begin position="75"/>
        <end position="95"/>
    </location>
</feature>
<evidence type="ECO:0000256" key="1">
    <source>
        <dbReference type="SAM" id="Phobius"/>
    </source>
</evidence>
<evidence type="ECO:0000313" key="3">
    <source>
        <dbReference type="Proteomes" id="UP000535543"/>
    </source>
</evidence>
<keyword evidence="1" id="KW-1133">Transmembrane helix</keyword>
<dbReference type="Proteomes" id="UP000535543">
    <property type="component" value="Unassembled WGS sequence"/>
</dbReference>
<dbReference type="AlphaFoldDB" id="A0A848KBH9"/>
<name>A0A848KBH9_9NOCA</name>
<keyword evidence="3" id="KW-1185">Reference proteome</keyword>